<dbReference type="InterPro" id="IPR003439">
    <property type="entry name" value="ABC_transporter-like_ATP-bd"/>
</dbReference>
<evidence type="ECO:0000256" key="1">
    <source>
        <dbReference type="ARBA" id="ARBA00004417"/>
    </source>
</evidence>
<protein>
    <submittedName>
        <fullName evidence="4">ABC-type sugar transport system ATPase subunit</fullName>
    </submittedName>
</protein>
<comment type="caution">
    <text evidence="4">The sequence shown here is derived from an EMBL/GenBank/DDBJ whole genome shotgun (WGS) entry which is preliminary data.</text>
</comment>
<accession>A0ABU0C1C4</accession>
<evidence type="ECO:0000259" key="3">
    <source>
        <dbReference type="Pfam" id="PF00005"/>
    </source>
</evidence>
<feature type="domain" description="ABC transporter" evidence="3">
    <location>
        <begin position="44"/>
        <end position="133"/>
    </location>
</feature>
<evidence type="ECO:0000313" key="4">
    <source>
        <dbReference type="EMBL" id="MDQ0323739.1"/>
    </source>
</evidence>
<keyword evidence="4" id="KW-0813">Transport</keyword>
<dbReference type="InterPro" id="IPR027417">
    <property type="entry name" value="P-loop_NTPase"/>
</dbReference>
<evidence type="ECO:0000313" key="5">
    <source>
        <dbReference type="Proteomes" id="UP001230207"/>
    </source>
</evidence>
<dbReference type="SUPFAM" id="SSF52540">
    <property type="entry name" value="P-loop containing nucleoside triphosphate hydrolases"/>
    <property type="match status" value="1"/>
</dbReference>
<keyword evidence="2" id="KW-0997">Cell inner membrane</keyword>
<dbReference type="RefSeq" id="WP_370878617.1">
    <property type="nucleotide sequence ID" value="NZ_JAUSVF010000004.1"/>
</dbReference>
<dbReference type="Proteomes" id="UP001230207">
    <property type="component" value="Unassembled WGS sequence"/>
</dbReference>
<dbReference type="EMBL" id="JAUSVF010000004">
    <property type="protein sequence ID" value="MDQ0323739.1"/>
    <property type="molecule type" value="Genomic_DNA"/>
</dbReference>
<comment type="subcellular location">
    <subcellularLocation>
        <location evidence="1">Cell inner membrane</location>
        <topology evidence="1">Peripheral membrane protein</topology>
    </subcellularLocation>
</comment>
<keyword evidence="2" id="KW-0472">Membrane</keyword>
<keyword evidence="4" id="KW-0762">Sugar transport</keyword>
<dbReference type="InterPro" id="IPR047641">
    <property type="entry name" value="ABC_transpr_MalK/UgpC-like"/>
</dbReference>
<proteinExistence type="predicted"/>
<dbReference type="Gene3D" id="3.40.50.300">
    <property type="entry name" value="P-loop containing nucleotide triphosphate hydrolases"/>
    <property type="match status" value="1"/>
</dbReference>
<gene>
    <name evidence="4" type="ORF">QO002_005946</name>
</gene>
<name>A0ABU0C1C4_9HYPH</name>
<dbReference type="PANTHER" id="PTHR43875">
    <property type="entry name" value="MALTODEXTRIN IMPORT ATP-BINDING PROTEIN MSMX"/>
    <property type="match status" value="1"/>
</dbReference>
<reference evidence="4 5" key="1">
    <citation type="submission" date="2023-07" db="EMBL/GenBank/DDBJ databases">
        <title>Genomic Encyclopedia of Type Strains, Phase IV (KMG-IV): sequencing the most valuable type-strain genomes for metagenomic binning, comparative biology and taxonomic classification.</title>
        <authorList>
            <person name="Goeker M."/>
        </authorList>
    </citation>
    <scope>NUCLEOTIDE SEQUENCE [LARGE SCALE GENOMIC DNA]</scope>
    <source>
        <strain evidence="4 5">DSM 1112</strain>
    </source>
</reference>
<keyword evidence="5" id="KW-1185">Reference proteome</keyword>
<keyword evidence="2" id="KW-1003">Cell membrane</keyword>
<organism evidence="4 5">
    <name type="scientific">Pararhizobium capsulatum DSM 1112</name>
    <dbReference type="NCBI Taxonomy" id="1121113"/>
    <lineage>
        <taxon>Bacteria</taxon>
        <taxon>Pseudomonadati</taxon>
        <taxon>Pseudomonadota</taxon>
        <taxon>Alphaproteobacteria</taxon>
        <taxon>Hyphomicrobiales</taxon>
        <taxon>Rhizobiaceae</taxon>
        <taxon>Rhizobium/Agrobacterium group</taxon>
        <taxon>Pararhizobium</taxon>
    </lineage>
</organism>
<sequence>MFSALDRRRVKLPTLNGSFVRDKPWVRFRCTRPASKYGTVKIIRDLDLEIADGEFVVIVGPSGCGKPTLLRMIAGLEATTPGQIVIDGHDVTAALPVERKLAMVFQTSALYPHMTVRQNMGFGLKLAKLSSGAIKAKVDAQPIR</sequence>
<dbReference type="PANTHER" id="PTHR43875:SF3">
    <property type="entry name" value="MALTOSE_MALTODEXTRIN IMPORT ATP-BINDING PROTEIN MALK"/>
    <property type="match status" value="1"/>
</dbReference>
<dbReference type="Pfam" id="PF00005">
    <property type="entry name" value="ABC_tran"/>
    <property type="match status" value="1"/>
</dbReference>
<evidence type="ECO:0000256" key="2">
    <source>
        <dbReference type="ARBA" id="ARBA00022519"/>
    </source>
</evidence>